<dbReference type="PROSITE" id="PS50088">
    <property type="entry name" value="ANK_REPEAT"/>
    <property type="match status" value="2"/>
</dbReference>
<dbReference type="SUPFAM" id="SSF48403">
    <property type="entry name" value="Ankyrin repeat"/>
    <property type="match status" value="1"/>
</dbReference>
<organism evidence="2 3">
    <name type="scientific">Orchesella dallaii</name>
    <dbReference type="NCBI Taxonomy" id="48710"/>
    <lineage>
        <taxon>Eukaryota</taxon>
        <taxon>Metazoa</taxon>
        <taxon>Ecdysozoa</taxon>
        <taxon>Arthropoda</taxon>
        <taxon>Hexapoda</taxon>
        <taxon>Collembola</taxon>
        <taxon>Entomobryomorpha</taxon>
        <taxon>Entomobryoidea</taxon>
        <taxon>Orchesellidae</taxon>
        <taxon>Orchesellinae</taxon>
        <taxon>Orchesella</taxon>
    </lineage>
</organism>
<feature type="repeat" description="ANK" evidence="1">
    <location>
        <begin position="195"/>
        <end position="227"/>
    </location>
</feature>
<name>A0ABP1PK89_9HEXA</name>
<dbReference type="PROSITE" id="PS50297">
    <property type="entry name" value="ANK_REP_REGION"/>
    <property type="match status" value="1"/>
</dbReference>
<feature type="repeat" description="ANK" evidence="1">
    <location>
        <begin position="161"/>
        <end position="193"/>
    </location>
</feature>
<dbReference type="Pfam" id="PF12796">
    <property type="entry name" value="Ank_2"/>
    <property type="match status" value="1"/>
</dbReference>
<dbReference type="PANTHER" id="PTHR24183:SF1">
    <property type="entry name" value="FIBRONECTIN TYPE 3 AND ANKYRIN REPEAT DOMAINS PROTEIN 1"/>
    <property type="match status" value="1"/>
</dbReference>
<dbReference type="InterPro" id="IPR002110">
    <property type="entry name" value="Ankyrin_rpt"/>
</dbReference>
<evidence type="ECO:0000313" key="3">
    <source>
        <dbReference type="Proteomes" id="UP001642540"/>
    </source>
</evidence>
<dbReference type="EMBL" id="CAXLJM020000001">
    <property type="protein sequence ID" value="CAL8068555.1"/>
    <property type="molecule type" value="Genomic_DNA"/>
</dbReference>
<dbReference type="PANTHER" id="PTHR24183">
    <property type="entry name" value="FIBRONECTIN TYPE 3 AND ANKYRIN REPEAT DOMAINS PROTEIN 1"/>
    <property type="match status" value="1"/>
</dbReference>
<dbReference type="InterPro" id="IPR036770">
    <property type="entry name" value="Ankyrin_rpt-contain_sf"/>
</dbReference>
<dbReference type="Proteomes" id="UP001642540">
    <property type="component" value="Unassembled WGS sequence"/>
</dbReference>
<dbReference type="Gene3D" id="1.25.40.20">
    <property type="entry name" value="Ankyrin repeat-containing domain"/>
    <property type="match status" value="1"/>
</dbReference>
<keyword evidence="1" id="KW-0040">ANK repeat</keyword>
<reference evidence="2 3" key="1">
    <citation type="submission" date="2024-08" db="EMBL/GenBank/DDBJ databases">
        <authorList>
            <person name="Cucini C."/>
            <person name="Frati F."/>
        </authorList>
    </citation>
    <scope>NUCLEOTIDE SEQUENCE [LARGE SCALE GENOMIC DNA]</scope>
</reference>
<accession>A0ABP1PK89</accession>
<gene>
    <name evidence="2" type="ORF">ODALV1_LOCUS337</name>
</gene>
<proteinExistence type="predicted"/>
<protein>
    <submittedName>
        <fullName evidence="2">Uncharacterized protein</fullName>
    </submittedName>
</protein>
<comment type="caution">
    <text evidence="2">The sequence shown here is derived from an EMBL/GenBank/DDBJ whole genome shotgun (WGS) entry which is preliminary data.</text>
</comment>
<evidence type="ECO:0000313" key="2">
    <source>
        <dbReference type="EMBL" id="CAL8068555.1"/>
    </source>
</evidence>
<sequence>MSSPKSPYVSNNGLYVTARTNQSVSLAWPVEEMVIVTVVVIPDEPESSSKKSKTAKSKKAAEPPVTITKEKVIRVQNGNWGYGNKLTVDGLSPDSVLVFHMKRNKETEWGTQVVASTEPTPASTEDLNKAVEMNSEYLVSRILGNSKPINLRKILVAHDRYGMTPLMVACHNGNVGIAKKLLEVGCDVNGFSSGGRRTPLMFACITGMKTIVNLLDEHGADWKIRDKCGCNAMDYAINSGNLALVKLAYSRLGPQSVHIRDEMTGWTPLMRAGEFRLKILIYFKFY</sequence>
<dbReference type="SMART" id="SM00248">
    <property type="entry name" value="ANK"/>
    <property type="match status" value="3"/>
</dbReference>
<evidence type="ECO:0000256" key="1">
    <source>
        <dbReference type="PROSITE-ProRule" id="PRU00023"/>
    </source>
</evidence>
<keyword evidence="3" id="KW-1185">Reference proteome</keyword>